<evidence type="ECO:0000256" key="12">
    <source>
        <dbReference type="ARBA" id="ARBA00022842"/>
    </source>
</evidence>
<evidence type="ECO:0000256" key="1">
    <source>
        <dbReference type="ARBA" id="ARBA00001946"/>
    </source>
</evidence>
<comment type="function">
    <text evidence="2 15">Catalyzes the phosphorylation of pyruvate to phosphoenolpyruvate.</text>
</comment>
<keyword evidence="7 15" id="KW-0808">Transferase</keyword>
<evidence type="ECO:0000256" key="4">
    <source>
        <dbReference type="ARBA" id="ARBA00007837"/>
    </source>
</evidence>
<dbReference type="SUPFAM" id="SSF51621">
    <property type="entry name" value="Phosphoenolpyruvate/pyruvate domain"/>
    <property type="match status" value="1"/>
</dbReference>
<evidence type="ECO:0000259" key="18">
    <source>
        <dbReference type="Pfam" id="PF02896"/>
    </source>
</evidence>
<dbReference type="InterPro" id="IPR006319">
    <property type="entry name" value="PEP_synth"/>
</dbReference>
<comment type="catalytic activity">
    <reaction evidence="14 15">
        <text>pyruvate + ATP + H2O = phosphoenolpyruvate + AMP + phosphate + 2 H(+)</text>
        <dbReference type="Rhea" id="RHEA:11364"/>
        <dbReference type="ChEBI" id="CHEBI:15361"/>
        <dbReference type="ChEBI" id="CHEBI:15377"/>
        <dbReference type="ChEBI" id="CHEBI:15378"/>
        <dbReference type="ChEBI" id="CHEBI:30616"/>
        <dbReference type="ChEBI" id="CHEBI:43474"/>
        <dbReference type="ChEBI" id="CHEBI:58702"/>
        <dbReference type="ChEBI" id="CHEBI:456215"/>
        <dbReference type="EC" id="2.7.9.2"/>
    </reaction>
</comment>
<dbReference type="InterPro" id="IPR008279">
    <property type="entry name" value="PEP-util_enz_mobile_dom"/>
</dbReference>
<evidence type="ECO:0000313" key="20">
    <source>
        <dbReference type="Proteomes" id="UP000231162"/>
    </source>
</evidence>
<feature type="domain" description="Pyruvate phosphate dikinase AMP/ATP-binding" evidence="17">
    <location>
        <begin position="18"/>
        <end position="328"/>
    </location>
</feature>
<evidence type="ECO:0000256" key="3">
    <source>
        <dbReference type="ARBA" id="ARBA00004742"/>
    </source>
</evidence>
<evidence type="ECO:0000256" key="14">
    <source>
        <dbReference type="ARBA" id="ARBA00047700"/>
    </source>
</evidence>
<keyword evidence="11 15" id="KW-0067">ATP-binding</keyword>
<dbReference type="EC" id="2.7.9.2" evidence="5 15"/>
<dbReference type="InterPro" id="IPR040442">
    <property type="entry name" value="Pyrv_kinase-like_dom_sf"/>
</dbReference>
<dbReference type="Pfam" id="PF02896">
    <property type="entry name" value="PEP-utilizers_C"/>
    <property type="match status" value="1"/>
</dbReference>
<evidence type="ECO:0000256" key="10">
    <source>
        <dbReference type="ARBA" id="ARBA00022777"/>
    </source>
</evidence>
<dbReference type="InterPro" id="IPR000121">
    <property type="entry name" value="PEP_util_C"/>
</dbReference>
<keyword evidence="10 15" id="KW-0418">Kinase</keyword>
<dbReference type="Pfam" id="PF01326">
    <property type="entry name" value="PPDK_N"/>
    <property type="match status" value="1"/>
</dbReference>
<evidence type="ECO:0000256" key="5">
    <source>
        <dbReference type="ARBA" id="ARBA00011996"/>
    </source>
</evidence>
<dbReference type="InterPro" id="IPR015813">
    <property type="entry name" value="Pyrv/PenolPyrv_kinase-like_dom"/>
</dbReference>
<dbReference type="InterPro" id="IPR023151">
    <property type="entry name" value="PEP_util_CS"/>
</dbReference>
<dbReference type="GO" id="GO:0046872">
    <property type="term" value="F:metal ion binding"/>
    <property type="evidence" value="ECO:0007669"/>
    <property type="project" value="UniProtKB-KW"/>
</dbReference>
<dbReference type="GO" id="GO:0006094">
    <property type="term" value="P:gluconeogenesis"/>
    <property type="evidence" value="ECO:0007669"/>
    <property type="project" value="UniProtKB-UniPathway"/>
</dbReference>
<dbReference type="GO" id="GO:0008986">
    <property type="term" value="F:pyruvate, water dikinase activity"/>
    <property type="evidence" value="ECO:0007669"/>
    <property type="project" value="UniProtKB-EC"/>
</dbReference>
<evidence type="ECO:0000256" key="11">
    <source>
        <dbReference type="ARBA" id="ARBA00022840"/>
    </source>
</evidence>
<keyword evidence="12 15" id="KW-0460">Magnesium</keyword>
<feature type="domain" description="PEP-utilising enzyme mobile" evidence="16">
    <location>
        <begin position="377"/>
        <end position="448"/>
    </location>
</feature>
<comment type="pathway">
    <text evidence="3 15">Carbohydrate biosynthesis; gluconeogenesis.</text>
</comment>
<reference evidence="20" key="1">
    <citation type="submission" date="2017-09" db="EMBL/GenBank/DDBJ databases">
        <title>Depth-based differentiation of microbial function through sediment-hosted aquifers and enrichment of novel symbionts in the deep terrestrial subsurface.</title>
        <authorList>
            <person name="Probst A.J."/>
            <person name="Ladd B."/>
            <person name="Jarett J.K."/>
            <person name="Geller-Mcgrath D.E."/>
            <person name="Sieber C.M.K."/>
            <person name="Emerson J.B."/>
            <person name="Anantharaman K."/>
            <person name="Thomas B.C."/>
            <person name="Malmstrom R."/>
            <person name="Stieglmeier M."/>
            <person name="Klingl A."/>
            <person name="Woyke T."/>
            <person name="Ryan C.M."/>
            <person name="Banfield J.F."/>
        </authorList>
    </citation>
    <scope>NUCLEOTIDE SEQUENCE [LARGE SCALE GENOMIC DNA]</scope>
</reference>
<dbReference type="UniPathway" id="UPA00138"/>
<dbReference type="PANTHER" id="PTHR43030">
    <property type="entry name" value="PHOSPHOENOLPYRUVATE SYNTHASE"/>
    <property type="match status" value="1"/>
</dbReference>
<dbReference type="NCBIfam" id="TIGR01418">
    <property type="entry name" value="PEP_synth"/>
    <property type="match status" value="1"/>
</dbReference>
<dbReference type="PROSITE" id="PS00370">
    <property type="entry name" value="PEP_ENZYMES_PHOS_SITE"/>
    <property type="match status" value="1"/>
</dbReference>
<name>A0A2M6R9B9_9BACT</name>
<evidence type="ECO:0000256" key="9">
    <source>
        <dbReference type="ARBA" id="ARBA00022741"/>
    </source>
</evidence>
<dbReference type="InterPro" id="IPR018274">
    <property type="entry name" value="PEP_util_AS"/>
</dbReference>
<dbReference type="Gene3D" id="3.30.470.20">
    <property type="entry name" value="ATP-grasp fold, B domain"/>
    <property type="match status" value="1"/>
</dbReference>
<gene>
    <name evidence="19" type="ORF">COT79_00560</name>
</gene>
<sequence>MAKNIAWFKDVDRGDLGEVGGKGGNLGELTQAGIPVPEGFIVTASAYFKFIKDNGIDAIIKKTLNDLDPEKTKTLNDASKIIRKAILGKEFGAMLEGDIFEAYAKLGSMVKHKDVLVAVRSSATAEDLPNASFAGQQDTFLNIKGEKALLHAVREAYASLFGPRAIYYRTINKFDHMKVGIAIPVQRMVQSQQSGILFTIEPVTNNQDVFVVDAVLGLGEAIVSGSVSPDHYVVEKATSKIVEKQIARQAWKIVFSGGKNIHKSLTEHEKTSQKITDAQVLELARMAKEIEAHYKFPQDTEWAIEDGKIYFVQSRPITTFKKSKPRSVPIEVHAGETTQTLTPGAVGEQILKGVPASVGVATGPVQIVSKIEQIESFKEGNILVAEMTNPSYVPAMRKAVAIVTDAGGQTSHAAIISREIGIPAIVGTGQATSKLTDGQVITVDGAKGLVYKGSIEKSALKADHVVESQTDASQPSGFVEELPVTGTKIYVNLAEPDEAATIARLPVDGVGLLRAEFMIAGVGKHPKALMEEGKGKEFVDILVDGMTTICNALKPRPVVYRATDFKTNEYRGLAGGDKYEPHEENPMIGYRGAMRYIKDPELFALELEAIKTAREKFGATNLHLMIPFVRTVGELKKIKEMLKTAGLEHDGKNFKLWIMVEVPSTVLLIDKFCEEGIDGVSIGSNDLTQLILGVDRDNSSLAETFDERDDAVSWALKRVVSVTRKYGVTCSICGNAASTYPEVVELLVRAGATSVSVTQDVVIQTRKLVASVERRILLDR</sequence>
<keyword evidence="19" id="KW-0670">Pyruvate</keyword>
<evidence type="ECO:0000259" key="16">
    <source>
        <dbReference type="Pfam" id="PF00391"/>
    </source>
</evidence>
<dbReference type="Gene3D" id="3.30.1490.20">
    <property type="entry name" value="ATP-grasp fold, A domain"/>
    <property type="match status" value="1"/>
</dbReference>
<dbReference type="PANTHER" id="PTHR43030:SF1">
    <property type="entry name" value="PHOSPHOENOLPYRUVATE SYNTHASE"/>
    <property type="match status" value="1"/>
</dbReference>
<dbReference type="Gene3D" id="3.50.30.10">
    <property type="entry name" value="Phosphohistidine domain"/>
    <property type="match status" value="1"/>
</dbReference>
<dbReference type="GO" id="GO:0005524">
    <property type="term" value="F:ATP binding"/>
    <property type="evidence" value="ECO:0007669"/>
    <property type="project" value="UniProtKB-KW"/>
</dbReference>
<dbReference type="PROSITE" id="PS00742">
    <property type="entry name" value="PEP_ENZYMES_2"/>
    <property type="match status" value="1"/>
</dbReference>
<dbReference type="Pfam" id="PF00391">
    <property type="entry name" value="PEP-utilizers"/>
    <property type="match status" value="1"/>
</dbReference>
<proteinExistence type="inferred from homology"/>
<dbReference type="AlphaFoldDB" id="A0A2M6R9B9"/>
<protein>
    <recommendedName>
        <fullName evidence="6 15">Phosphoenolpyruvate synthase</fullName>
        <shortName evidence="15">PEP synthase</shortName>
        <ecNumber evidence="5 15">2.7.9.2</ecNumber>
    </recommendedName>
    <alternativeName>
        <fullName evidence="13 15">Pyruvate, water dikinase</fullName>
    </alternativeName>
</protein>
<dbReference type="PIRSF" id="PIRSF000854">
    <property type="entry name" value="PEP_synthase"/>
    <property type="match status" value="1"/>
</dbReference>
<dbReference type="SUPFAM" id="SSF56059">
    <property type="entry name" value="Glutathione synthetase ATP-binding domain-like"/>
    <property type="match status" value="1"/>
</dbReference>
<evidence type="ECO:0000256" key="2">
    <source>
        <dbReference type="ARBA" id="ARBA00002988"/>
    </source>
</evidence>
<organism evidence="19 20">
    <name type="scientific">Candidatus Berkelbacteria bacterium CG10_big_fil_rev_8_21_14_0_10_43_14</name>
    <dbReference type="NCBI Taxonomy" id="1974515"/>
    <lineage>
        <taxon>Bacteria</taxon>
        <taxon>Candidatus Berkelbacteria</taxon>
    </lineage>
</organism>
<evidence type="ECO:0000256" key="8">
    <source>
        <dbReference type="ARBA" id="ARBA00022723"/>
    </source>
</evidence>
<dbReference type="Proteomes" id="UP000231162">
    <property type="component" value="Unassembled WGS sequence"/>
</dbReference>
<dbReference type="InterPro" id="IPR013815">
    <property type="entry name" value="ATP_grasp_subdomain_1"/>
</dbReference>
<evidence type="ECO:0000256" key="6">
    <source>
        <dbReference type="ARBA" id="ARBA00021623"/>
    </source>
</evidence>
<comment type="cofactor">
    <cofactor evidence="1 15">
        <name>Mg(2+)</name>
        <dbReference type="ChEBI" id="CHEBI:18420"/>
    </cofactor>
</comment>
<accession>A0A2M6R9B9</accession>
<evidence type="ECO:0000256" key="7">
    <source>
        <dbReference type="ARBA" id="ARBA00022679"/>
    </source>
</evidence>
<dbReference type="Gene3D" id="3.20.20.60">
    <property type="entry name" value="Phosphoenolpyruvate-binding domains"/>
    <property type="match status" value="1"/>
</dbReference>
<dbReference type="FunFam" id="3.30.1490.20:FF:000010">
    <property type="entry name" value="Phosphoenolpyruvate synthase"/>
    <property type="match status" value="1"/>
</dbReference>
<dbReference type="InterPro" id="IPR036637">
    <property type="entry name" value="Phosphohistidine_dom_sf"/>
</dbReference>
<keyword evidence="8 15" id="KW-0479">Metal-binding</keyword>
<comment type="caution">
    <text evidence="19">The sequence shown here is derived from an EMBL/GenBank/DDBJ whole genome shotgun (WGS) entry which is preliminary data.</text>
</comment>
<keyword evidence="9 15" id="KW-0547">Nucleotide-binding</keyword>
<feature type="domain" description="PEP-utilising enzyme C-terminal" evidence="18">
    <location>
        <begin position="484"/>
        <end position="773"/>
    </location>
</feature>
<evidence type="ECO:0000256" key="13">
    <source>
        <dbReference type="ARBA" id="ARBA00033470"/>
    </source>
</evidence>
<dbReference type="SUPFAM" id="SSF52009">
    <property type="entry name" value="Phosphohistidine domain"/>
    <property type="match status" value="1"/>
</dbReference>
<dbReference type="NCBIfam" id="NF005057">
    <property type="entry name" value="PRK06464.1"/>
    <property type="match status" value="1"/>
</dbReference>
<dbReference type="EMBL" id="PEZX01000011">
    <property type="protein sequence ID" value="PIS07198.1"/>
    <property type="molecule type" value="Genomic_DNA"/>
</dbReference>
<comment type="similarity">
    <text evidence="4 15">Belongs to the PEP-utilizing enzyme family.</text>
</comment>
<evidence type="ECO:0000313" key="19">
    <source>
        <dbReference type="EMBL" id="PIS07198.1"/>
    </source>
</evidence>
<evidence type="ECO:0000259" key="17">
    <source>
        <dbReference type="Pfam" id="PF01326"/>
    </source>
</evidence>
<evidence type="ECO:0000256" key="15">
    <source>
        <dbReference type="PIRNR" id="PIRNR000854"/>
    </source>
</evidence>
<dbReference type="InterPro" id="IPR002192">
    <property type="entry name" value="PPDK_AMP/ATP-bd"/>
</dbReference>